<dbReference type="Proteomes" id="UP001259572">
    <property type="component" value="Unassembled WGS sequence"/>
</dbReference>
<dbReference type="Gene3D" id="1.10.10.10">
    <property type="entry name" value="Winged helix-like DNA-binding domain superfamily/Winged helix DNA-binding domain"/>
    <property type="match status" value="1"/>
</dbReference>
<dbReference type="EMBL" id="JAVUPU010000014">
    <property type="protein sequence ID" value="MDT9600897.1"/>
    <property type="molecule type" value="Genomic_DNA"/>
</dbReference>
<reference evidence="2 3" key="1">
    <citation type="submission" date="2023-05" db="EMBL/GenBank/DDBJ databases">
        <authorList>
            <person name="Guo Y."/>
        </authorList>
    </citation>
    <scope>NUCLEOTIDE SEQUENCE [LARGE SCALE GENOMIC DNA]</scope>
    <source>
        <strain evidence="2 3">GR2756</strain>
    </source>
</reference>
<evidence type="ECO:0000313" key="2">
    <source>
        <dbReference type="EMBL" id="MDT9600897.1"/>
    </source>
</evidence>
<dbReference type="SUPFAM" id="SSF48295">
    <property type="entry name" value="TrpR-like"/>
    <property type="match status" value="1"/>
</dbReference>
<dbReference type="PANTHER" id="PTHR37936">
    <property type="entry name" value="TRANSPOSASE INSC FOR INSERTION ELEMENT IS2A-RELATED"/>
    <property type="match status" value="1"/>
</dbReference>
<dbReference type="NCBIfam" id="NF047595">
    <property type="entry name" value="IS66_ISRel24_TnpA"/>
    <property type="match status" value="1"/>
</dbReference>
<organism evidence="2 3">
    <name type="scientific">Sphingosinicella rhizophila</name>
    <dbReference type="NCBI Taxonomy" id="3050082"/>
    <lineage>
        <taxon>Bacteria</taxon>
        <taxon>Pseudomonadati</taxon>
        <taxon>Pseudomonadota</taxon>
        <taxon>Alphaproteobacteria</taxon>
        <taxon>Sphingomonadales</taxon>
        <taxon>Sphingosinicellaceae</taxon>
        <taxon>Sphingosinicella</taxon>
    </lineage>
</organism>
<gene>
    <name evidence="2" type="ORF">RQX22_18210</name>
</gene>
<dbReference type="InterPro" id="IPR010921">
    <property type="entry name" value="Trp_repressor/repl_initiator"/>
</dbReference>
<dbReference type="InterPro" id="IPR036388">
    <property type="entry name" value="WH-like_DNA-bd_sf"/>
</dbReference>
<dbReference type="InterPro" id="IPR002514">
    <property type="entry name" value="Transposase_8"/>
</dbReference>
<dbReference type="Pfam" id="PF01527">
    <property type="entry name" value="HTH_Tnp_1"/>
    <property type="match status" value="1"/>
</dbReference>
<comment type="similarity">
    <text evidence="1">Belongs to the transposase 8 family.</text>
</comment>
<accession>A0ABU3QC31</accession>
<protein>
    <submittedName>
        <fullName evidence="2">Transposase</fullName>
    </submittedName>
</protein>
<sequence length="119" mass="13075">MHIVPDGGRRRWSPELKARIIAESMAPDANVSEVARRHGIIPQQLYRWRNETKERMEAGDRAAFVPAMVEKQSSVPATPAGPARCGEIRIDVGGMVVRVPDGVTADHIERVLLAVQVAT</sequence>
<evidence type="ECO:0000313" key="3">
    <source>
        <dbReference type="Proteomes" id="UP001259572"/>
    </source>
</evidence>
<evidence type="ECO:0000256" key="1">
    <source>
        <dbReference type="ARBA" id="ARBA00009964"/>
    </source>
</evidence>
<name>A0ABU3QC31_9SPHN</name>
<dbReference type="PANTHER" id="PTHR37936:SF3">
    <property type="entry name" value="TRANSPOSASE INSC FOR INSERTION ELEMENT IS2A-RELATED"/>
    <property type="match status" value="1"/>
</dbReference>
<comment type="caution">
    <text evidence="2">The sequence shown here is derived from an EMBL/GenBank/DDBJ whole genome shotgun (WGS) entry which is preliminary data.</text>
</comment>
<proteinExistence type="inferred from homology"/>
<keyword evidence="3" id="KW-1185">Reference proteome</keyword>